<proteinExistence type="predicted"/>
<comment type="caution">
    <text evidence="3">The sequence shown here is derived from an EMBL/GenBank/DDBJ whole genome shotgun (WGS) entry which is preliminary data.</text>
</comment>
<dbReference type="InterPro" id="IPR021136">
    <property type="entry name" value="Flagellar_hook_control-like_C"/>
</dbReference>
<keyword evidence="3" id="KW-0966">Cell projection</keyword>
<accession>A0ABW0L7A6</accession>
<organism evidence="3 4">
    <name type="scientific">Massilia niabensis</name>
    <dbReference type="NCBI Taxonomy" id="544910"/>
    <lineage>
        <taxon>Bacteria</taxon>
        <taxon>Pseudomonadati</taxon>
        <taxon>Pseudomonadota</taxon>
        <taxon>Betaproteobacteria</taxon>
        <taxon>Burkholderiales</taxon>
        <taxon>Oxalobacteraceae</taxon>
        <taxon>Telluria group</taxon>
        <taxon>Massilia</taxon>
    </lineage>
</organism>
<evidence type="ECO:0000313" key="3">
    <source>
        <dbReference type="EMBL" id="MFC5461689.1"/>
    </source>
</evidence>
<dbReference type="Proteomes" id="UP001596050">
    <property type="component" value="Unassembled WGS sequence"/>
</dbReference>
<keyword evidence="3" id="KW-0282">Flagellum</keyword>
<dbReference type="EMBL" id="JBHSMU010000015">
    <property type="protein sequence ID" value="MFC5461689.1"/>
    <property type="molecule type" value="Genomic_DNA"/>
</dbReference>
<gene>
    <name evidence="3" type="ORF">ACFPN5_17910</name>
</gene>
<feature type="region of interest" description="Disordered" evidence="1">
    <location>
        <begin position="1"/>
        <end position="27"/>
    </location>
</feature>
<dbReference type="RefSeq" id="WP_379785139.1">
    <property type="nucleotide sequence ID" value="NZ_JBHSMU010000015.1"/>
</dbReference>
<feature type="domain" description="Flagellar hook-length control protein-like C-terminal" evidence="2">
    <location>
        <begin position="286"/>
        <end position="355"/>
    </location>
</feature>
<feature type="region of interest" description="Disordered" evidence="1">
    <location>
        <begin position="164"/>
        <end position="185"/>
    </location>
</feature>
<sequence length="361" mass="37210">MVERIPSPGVSAPLPVRPAAPAERSVDPRLEAFQRTLATMLGSKVPVSVLARLGDGSFMVRVADMRVADMPVRMMLPPGTQPGAQLSMTVLAASPQPTFGLGDATLHGSPLPPGAHAASLAAKLAAALPIHTAAGNEGGDPGADPGAQLSPAARLLSQVLQGAAQGPASPIAGTTPLAPQGAPDPAQLAAQLQNAIAKSGLFYESHLAQWAEGKRPLAELMAEPQALKAPGTPPTEPATAQLINQQLATHESGHLAWQGQLGPGQPLHWEITREKVDEPGDEGHLAQPNAPGWESRLHLRFTVLGEVEARISLRGNRLQIDLQAGGLAAGLLRHAAPRLEDALAAGGSALAALRIHGRDDA</sequence>
<keyword evidence="3" id="KW-0969">Cilium</keyword>
<evidence type="ECO:0000259" key="2">
    <source>
        <dbReference type="Pfam" id="PF02120"/>
    </source>
</evidence>
<name>A0ABW0L7A6_9BURK</name>
<evidence type="ECO:0000256" key="1">
    <source>
        <dbReference type="SAM" id="MobiDB-lite"/>
    </source>
</evidence>
<protein>
    <submittedName>
        <fullName evidence="3">Flagellar hook-length control protein FliK</fullName>
    </submittedName>
</protein>
<feature type="compositionally biased region" description="Low complexity" evidence="1">
    <location>
        <begin position="176"/>
        <end position="185"/>
    </location>
</feature>
<keyword evidence="4" id="KW-1185">Reference proteome</keyword>
<evidence type="ECO:0000313" key="4">
    <source>
        <dbReference type="Proteomes" id="UP001596050"/>
    </source>
</evidence>
<dbReference type="Pfam" id="PF02120">
    <property type="entry name" value="Flg_hook"/>
    <property type="match status" value="1"/>
</dbReference>
<reference evidence="4" key="1">
    <citation type="journal article" date="2019" name="Int. J. Syst. Evol. Microbiol.">
        <title>The Global Catalogue of Microorganisms (GCM) 10K type strain sequencing project: providing services to taxonomists for standard genome sequencing and annotation.</title>
        <authorList>
            <consortium name="The Broad Institute Genomics Platform"/>
            <consortium name="The Broad Institute Genome Sequencing Center for Infectious Disease"/>
            <person name="Wu L."/>
            <person name="Ma J."/>
        </authorList>
    </citation>
    <scope>NUCLEOTIDE SEQUENCE [LARGE SCALE GENOMIC DNA]</scope>
    <source>
        <strain evidence="4">KACC 12649</strain>
    </source>
</reference>